<comment type="caution">
    <text evidence="1">The sequence shown here is derived from an EMBL/GenBank/DDBJ whole genome shotgun (WGS) entry which is preliminary data.</text>
</comment>
<reference evidence="1 2" key="1">
    <citation type="journal article" date="2010" name="J. Bacteriol.">
        <title>Genome sequences of Oceanicola granulosus HTCC2516(T) and Oceanicola batsensis HTCC2597(TDelta).</title>
        <authorList>
            <person name="Thrash J.C."/>
            <person name="Cho J.C."/>
            <person name="Vergin K.L."/>
            <person name="Giovannoni S.J."/>
        </authorList>
    </citation>
    <scope>NUCLEOTIDE SEQUENCE [LARGE SCALE GENOMIC DNA]</scope>
    <source>
        <strain evidence="2">ATCC BAA-861 / DSM 15982 / KCTC 12143 / HTCC2516</strain>
    </source>
</reference>
<dbReference type="Proteomes" id="UP000003635">
    <property type="component" value="Unassembled WGS sequence"/>
</dbReference>
<dbReference type="eggNOG" id="COG5482">
    <property type="taxonomic scope" value="Bacteria"/>
</dbReference>
<organism evidence="1 2">
    <name type="scientific">Oceanicola granulosus (strain ATCC BAA-861 / DSM 15982 / KCTC 12143 / HTCC2516)</name>
    <dbReference type="NCBI Taxonomy" id="314256"/>
    <lineage>
        <taxon>Bacteria</taxon>
        <taxon>Pseudomonadati</taxon>
        <taxon>Pseudomonadota</taxon>
        <taxon>Alphaproteobacteria</taxon>
        <taxon>Rhodobacterales</taxon>
        <taxon>Roseobacteraceae</taxon>
        <taxon>Oceanicola</taxon>
    </lineage>
</organism>
<keyword evidence="2" id="KW-1185">Reference proteome</keyword>
<proteinExistence type="predicted"/>
<accession>Q2CFM0</accession>
<name>Q2CFM0_OCEGH</name>
<sequence>MREADLYPPIKALLEGQGYEVKGEVGAADVVARRGEEPVVIVELKLGFSLALFHQAVERLAVSDAVYVAVPRPGQVSLRRNLALARRLGLGVITVRPRDGLAEVLCDPGDPRPPRRSAKKAARLLRAFERLRGDPNAGGATRHGLVTGYRQDALACARFLAVHGASKAALVAHWTEVPEARRILADNHYGWFERVERGVYGLSAAGRRGLADYGEG</sequence>
<dbReference type="Pfam" id="PF09929">
    <property type="entry name" value="DUF2161"/>
    <property type="match status" value="1"/>
</dbReference>
<evidence type="ECO:0000313" key="1">
    <source>
        <dbReference type="EMBL" id="EAR51462.1"/>
    </source>
</evidence>
<dbReference type="AlphaFoldDB" id="Q2CFM0"/>
<gene>
    <name evidence="1" type="ORF">OG2516_17116</name>
</gene>
<dbReference type="HOGENOM" id="CLU_075295_0_0_5"/>
<dbReference type="STRING" id="314256.OG2516_17116"/>
<protein>
    <submittedName>
        <fullName evidence="1">Uncharacterized protein</fullName>
    </submittedName>
</protein>
<dbReference type="RefSeq" id="WP_007256727.1">
    <property type="nucleotide sequence ID" value="NZ_CH724109.1"/>
</dbReference>
<evidence type="ECO:0000313" key="2">
    <source>
        <dbReference type="Proteomes" id="UP000003635"/>
    </source>
</evidence>
<dbReference type="EMBL" id="AAOT01000012">
    <property type="protein sequence ID" value="EAR51462.1"/>
    <property type="molecule type" value="Genomic_DNA"/>
</dbReference>
<dbReference type="InterPro" id="IPR018679">
    <property type="entry name" value="DUF2161"/>
</dbReference>
<dbReference type="OrthoDB" id="9795163at2"/>